<gene>
    <name evidence="7" type="ORF">JM946_15430</name>
</gene>
<comment type="caution">
    <text evidence="7">The sequence shown here is derived from an EMBL/GenBank/DDBJ whole genome shotgun (WGS) entry which is preliminary data.</text>
</comment>
<dbReference type="PROSITE" id="PS51007">
    <property type="entry name" value="CYTC"/>
    <property type="match status" value="1"/>
</dbReference>
<evidence type="ECO:0000256" key="3">
    <source>
        <dbReference type="ARBA" id="ARBA00023004"/>
    </source>
</evidence>
<sequence length="147" mass="15966">MNYNVQRVMKWSTVVLSLSIAAVCVSASDAPAAGASKASAGDALYQVQDGNKVDQKTLQGWKTWRALACERCHGAAQEGMVGPSLVESLKTLSKEDFHDIMMNGRPEKGMPPFNTSAMVNENWEGLYAYLKGRSDGKIQPGRLSPMQ</sequence>
<feature type="domain" description="Cytochrome c" evidence="6">
    <location>
        <begin position="36"/>
        <end position="134"/>
    </location>
</feature>
<dbReference type="EMBL" id="JAEVLS010000003">
    <property type="protein sequence ID" value="MBM0106125.1"/>
    <property type="molecule type" value="Genomic_DNA"/>
</dbReference>
<evidence type="ECO:0000256" key="4">
    <source>
        <dbReference type="PROSITE-ProRule" id="PRU00433"/>
    </source>
</evidence>
<feature type="signal peptide" evidence="5">
    <location>
        <begin position="1"/>
        <end position="27"/>
    </location>
</feature>
<protein>
    <submittedName>
        <fullName evidence="7">C-type cytochrome</fullName>
    </submittedName>
</protein>
<dbReference type="InterPro" id="IPR036909">
    <property type="entry name" value="Cyt_c-like_dom_sf"/>
</dbReference>
<dbReference type="Gene3D" id="1.10.760.10">
    <property type="entry name" value="Cytochrome c-like domain"/>
    <property type="match status" value="1"/>
</dbReference>
<keyword evidence="8" id="KW-1185">Reference proteome</keyword>
<keyword evidence="2 4" id="KW-0479">Metal-binding</keyword>
<keyword evidence="3 4" id="KW-0408">Iron</keyword>
<evidence type="ECO:0000256" key="1">
    <source>
        <dbReference type="ARBA" id="ARBA00022617"/>
    </source>
</evidence>
<evidence type="ECO:0000313" key="7">
    <source>
        <dbReference type="EMBL" id="MBM0106125.1"/>
    </source>
</evidence>
<evidence type="ECO:0000256" key="2">
    <source>
        <dbReference type="ARBA" id="ARBA00022723"/>
    </source>
</evidence>
<feature type="chain" id="PRO_5047093160" evidence="5">
    <location>
        <begin position="28"/>
        <end position="147"/>
    </location>
</feature>
<dbReference type="SUPFAM" id="SSF46626">
    <property type="entry name" value="Cytochrome c"/>
    <property type="match status" value="1"/>
</dbReference>
<name>A0ABS1WYT3_9GAMM</name>
<dbReference type="InterPro" id="IPR009056">
    <property type="entry name" value="Cyt_c-like_dom"/>
</dbReference>
<dbReference type="Pfam" id="PF13442">
    <property type="entry name" value="Cytochrome_CBB3"/>
    <property type="match status" value="1"/>
</dbReference>
<keyword evidence="1 4" id="KW-0349">Heme</keyword>
<organism evidence="7 8">
    <name type="scientific">Steroidobacter gossypii</name>
    <dbReference type="NCBI Taxonomy" id="2805490"/>
    <lineage>
        <taxon>Bacteria</taxon>
        <taxon>Pseudomonadati</taxon>
        <taxon>Pseudomonadota</taxon>
        <taxon>Gammaproteobacteria</taxon>
        <taxon>Steroidobacterales</taxon>
        <taxon>Steroidobacteraceae</taxon>
        <taxon>Steroidobacter</taxon>
    </lineage>
</organism>
<accession>A0ABS1WYT3</accession>
<dbReference type="Proteomes" id="UP000661077">
    <property type="component" value="Unassembled WGS sequence"/>
</dbReference>
<evidence type="ECO:0000259" key="6">
    <source>
        <dbReference type="PROSITE" id="PS51007"/>
    </source>
</evidence>
<reference evidence="7 8" key="1">
    <citation type="journal article" date="2021" name="Int. J. Syst. Evol. Microbiol.">
        <title>Steroidobacter gossypii sp. nov., isolated from soil of cotton cropping field.</title>
        <authorList>
            <person name="Huang R."/>
            <person name="Yang S."/>
            <person name="Zhen C."/>
            <person name="Liu W."/>
        </authorList>
    </citation>
    <scope>NUCLEOTIDE SEQUENCE [LARGE SCALE GENOMIC DNA]</scope>
    <source>
        <strain evidence="7 8">S1-65</strain>
    </source>
</reference>
<evidence type="ECO:0000313" key="8">
    <source>
        <dbReference type="Proteomes" id="UP000661077"/>
    </source>
</evidence>
<proteinExistence type="predicted"/>
<keyword evidence="5" id="KW-0732">Signal</keyword>
<evidence type="ECO:0000256" key="5">
    <source>
        <dbReference type="SAM" id="SignalP"/>
    </source>
</evidence>
<dbReference type="RefSeq" id="WP_203168204.1">
    <property type="nucleotide sequence ID" value="NZ_JAEVLS010000003.1"/>
</dbReference>